<dbReference type="InterPro" id="IPR002941">
    <property type="entry name" value="DNA_methylase_N4/N6"/>
</dbReference>
<dbReference type="AlphaFoldDB" id="A0A931N4J4"/>
<proteinExistence type="inferred from homology"/>
<gene>
    <name evidence="6" type="ORF">IT779_15515</name>
</gene>
<name>A0A931N4J4_9NOCA</name>
<evidence type="ECO:0000256" key="1">
    <source>
        <dbReference type="ARBA" id="ARBA00022603"/>
    </source>
</evidence>
<dbReference type="PANTHER" id="PTHR14911:SF13">
    <property type="entry name" value="TRNA (GUANINE(6)-N2)-METHYLTRANSFERASE THUMP3"/>
    <property type="match status" value="1"/>
</dbReference>
<sequence length="338" mass="35632">MALEPATTTPDTSTVDSDTATAPVSPPIPVSVWATAQATPATQRKGRYHPDSAAHPAKMLPAIVAHAIDVYTRPGDLVLDPMCGIGTTLVEALHLGRRAVGVEYETRWAEIARANIGVAREAGIDLEAAVYCGDARKLPALVPPELRGQVDLVVTSPPYGDSVHGRVRVGGGRPVEKFDHRYGASLDRGNLANVGLGRLLSGFTRVLTGAADYLAPGGYVVITARPWRQHAELVNLPAHLITCATLAGLVPVERCVALIGRLGDGDLVARSSFFQRDFITKQRAAGLPMHLIAHEDVIVLRKPESSASSEPPAARTALQYGAAPFWGTSTTAAGEVAA</sequence>
<evidence type="ECO:0000256" key="3">
    <source>
        <dbReference type="RuleBase" id="RU362026"/>
    </source>
</evidence>
<dbReference type="Gene3D" id="3.40.50.150">
    <property type="entry name" value="Vaccinia Virus protein VP39"/>
    <property type="match status" value="2"/>
</dbReference>
<dbReference type="GO" id="GO:0030488">
    <property type="term" value="P:tRNA methylation"/>
    <property type="evidence" value="ECO:0007669"/>
    <property type="project" value="TreeGrafter"/>
</dbReference>
<reference evidence="6" key="1">
    <citation type="submission" date="2020-11" db="EMBL/GenBank/DDBJ databases">
        <title>Nocardia NEAU-351.nov., a novel actinomycete isolated from the cow dung.</title>
        <authorList>
            <person name="Zhang X."/>
        </authorList>
    </citation>
    <scope>NUCLEOTIDE SEQUENCE</scope>
    <source>
        <strain evidence="6">NEAU-351</strain>
    </source>
</reference>
<organism evidence="6 7">
    <name type="scientific">Nocardia bovistercoris</name>
    <dbReference type="NCBI Taxonomy" id="2785916"/>
    <lineage>
        <taxon>Bacteria</taxon>
        <taxon>Bacillati</taxon>
        <taxon>Actinomycetota</taxon>
        <taxon>Actinomycetes</taxon>
        <taxon>Mycobacteriales</taxon>
        <taxon>Nocardiaceae</taxon>
        <taxon>Nocardia</taxon>
    </lineage>
</organism>
<comment type="similarity">
    <text evidence="3">Belongs to the N(4)/N(6)-methyltransferase family.</text>
</comment>
<evidence type="ECO:0000256" key="2">
    <source>
        <dbReference type="ARBA" id="ARBA00022679"/>
    </source>
</evidence>
<dbReference type="InterPro" id="IPR001091">
    <property type="entry name" value="RM_Methyltransferase"/>
</dbReference>
<evidence type="ECO:0000313" key="6">
    <source>
        <dbReference type="EMBL" id="MBH0777683.1"/>
    </source>
</evidence>
<dbReference type="Pfam" id="PF01555">
    <property type="entry name" value="N6_N4_Mtase"/>
    <property type="match status" value="1"/>
</dbReference>
<evidence type="ECO:0000313" key="7">
    <source>
        <dbReference type="Proteomes" id="UP000655751"/>
    </source>
</evidence>
<comment type="caution">
    <text evidence="6">The sequence shown here is derived from an EMBL/GenBank/DDBJ whole genome shotgun (WGS) entry which is preliminary data.</text>
</comment>
<dbReference type="EC" id="2.1.1.-" evidence="3"/>
<feature type="region of interest" description="Disordered" evidence="4">
    <location>
        <begin position="1"/>
        <end position="28"/>
    </location>
</feature>
<dbReference type="SUPFAM" id="SSF53335">
    <property type="entry name" value="S-adenosyl-L-methionine-dependent methyltransferases"/>
    <property type="match status" value="1"/>
</dbReference>
<dbReference type="PRINTS" id="PR00508">
    <property type="entry name" value="S21N4MTFRASE"/>
</dbReference>
<feature type="compositionally biased region" description="Low complexity" evidence="4">
    <location>
        <begin position="1"/>
        <end position="23"/>
    </location>
</feature>
<dbReference type="GO" id="GO:0008170">
    <property type="term" value="F:N-methyltransferase activity"/>
    <property type="evidence" value="ECO:0007669"/>
    <property type="project" value="InterPro"/>
</dbReference>
<evidence type="ECO:0000256" key="4">
    <source>
        <dbReference type="SAM" id="MobiDB-lite"/>
    </source>
</evidence>
<dbReference type="Proteomes" id="UP000655751">
    <property type="component" value="Unassembled WGS sequence"/>
</dbReference>
<dbReference type="CDD" id="cd02440">
    <property type="entry name" value="AdoMet_MTases"/>
    <property type="match status" value="1"/>
</dbReference>
<accession>A0A931N4J4</accession>
<evidence type="ECO:0000259" key="5">
    <source>
        <dbReference type="Pfam" id="PF01555"/>
    </source>
</evidence>
<dbReference type="GO" id="GO:0016423">
    <property type="term" value="F:tRNA (guanine) methyltransferase activity"/>
    <property type="evidence" value="ECO:0007669"/>
    <property type="project" value="TreeGrafter"/>
</dbReference>
<dbReference type="InterPro" id="IPR029063">
    <property type="entry name" value="SAM-dependent_MTases_sf"/>
</dbReference>
<dbReference type="GO" id="GO:0003677">
    <property type="term" value="F:DNA binding"/>
    <property type="evidence" value="ECO:0007669"/>
    <property type="project" value="InterPro"/>
</dbReference>
<dbReference type="EMBL" id="JADMLG010000005">
    <property type="protein sequence ID" value="MBH0777683.1"/>
    <property type="molecule type" value="Genomic_DNA"/>
</dbReference>
<dbReference type="RefSeq" id="WP_196149996.1">
    <property type="nucleotide sequence ID" value="NZ_JADMLG010000005.1"/>
</dbReference>
<protein>
    <recommendedName>
        <fullName evidence="3">Methyltransferase</fullName>
        <ecNumber evidence="3">2.1.1.-</ecNumber>
    </recommendedName>
</protein>
<keyword evidence="2" id="KW-0808">Transferase</keyword>
<keyword evidence="1" id="KW-0489">Methyltransferase</keyword>
<keyword evidence="7" id="KW-1185">Reference proteome</keyword>
<dbReference type="PANTHER" id="PTHR14911">
    <property type="entry name" value="THUMP DOMAIN-CONTAINING"/>
    <property type="match status" value="1"/>
</dbReference>
<feature type="domain" description="DNA methylase N-4/N-6" evidence="5">
    <location>
        <begin position="32"/>
        <end position="112"/>
    </location>
</feature>